<dbReference type="Pfam" id="PF08238">
    <property type="entry name" value="Sel1"/>
    <property type="match status" value="4"/>
</dbReference>
<dbReference type="GO" id="GO:0008270">
    <property type="term" value="F:zinc ion binding"/>
    <property type="evidence" value="ECO:0007669"/>
    <property type="project" value="UniProtKB-KW"/>
</dbReference>
<dbReference type="PANTHER" id="PTHR11102:SF160">
    <property type="entry name" value="ERAD-ASSOCIATED E3 UBIQUITIN-PROTEIN LIGASE COMPONENT HRD3"/>
    <property type="match status" value="1"/>
</dbReference>
<name>A0A8J2X1T5_9STRA</name>
<protein>
    <recommendedName>
        <fullName evidence="3">RING-type domain-containing protein</fullName>
    </recommendedName>
</protein>
<dbReference type="Proteomes" id="UP000789595">
    <property type="component" value="Unassembled WGS sequence"/>
</dbReference>
<dbReference type="SMART" id="SM00671">
    <property type="entry name" value="SEL1"/>
    <property type="match status" value="4"/>
</dbReference>
<dbReference type="InterPro" id="IPR050767">
    <property type="entry name" value="Sel1_AlgK"/>
</dbReference>
<dbReference type="OrthoDB" id="200229at2759"/>
<dbReference type="Gene3D" id="3.30.40.10">
    <property type="entry name" value="Zinc/RING finger domain, C3HC4 (zinc finger)"/>
    <property type="match status" value="1"/>
</dbReference>
<dbReference type="PANTHER" id="PTHR11102">
    <property type="entry name" value="SEL-1-LIKE PROTEIN"/>
    <property type="match status" value="1"/>
</dbReference>
<evidence type="ECO:0000256" key="2">
    <source>
        <dbReference type="PROSITE-ProRule" id="PRU00175"/>
    </source>
</evidence>
<accession>A0A8J2X1T5</accession>
<dbReference type="EMBL" id="CAKKNE010000004">
    <property type="protein sequence ID" value="CAH0375235.1"/>
    <property type="molecule type" value="Genomic_DNA"/>
</dbReference>
<evidence type="ECO:0000259" key="3">
    <source>
        <dbReference type="PROSITE" id="PS50089"/>
    </source>
</evidence>
<evidence type="ECO:0000256" key="1">
    <source>
        <dbReference type="ARBA" id="ARBA00038101"/>
    </source>
</evidence>
<gene>
    <name evidence="4" type="ORF">PECAL_4P25610</name>
</gene>
<keyword evidence="2" id="KW-0862">Zinc</keyword>
<dbReference type="InterPro" id="IPR001841">
    <property type="entry name" value="Znf_RING"/>
</dbReference>
<dbReference type="InterPro" id="IPR011990">
    <property type="entry name" value="TPR-like_helical_dom_sf"/>
</dbReference>
<keyword evidence="5" id="KW-1185">Reference proteome</keyword>
<dbReference type="GO" id="GO:0005737">
    <property type="term" value="C:cytoplasm"/>
    <property type="evidence" value="ECO:0007669"/>
    <property type="project" value="UniProtKB-ARBA"/>
</dbReference>
<comment type="similarity">
    <text evidence="1">Belongs to the sel-1 family.</text>
</comment>
<reference evidence="4" key="1">
    <citation type="submission" date="2021-11" db="EMBL/GenBank/DDBJ databases">
        <authorList>
            <consortium name="Genoscope - CEA"/>
            <person name="William W."/>
        </authorList>
    </citation>
    <scope>NUCLEOTIDE SEQUENCE</scope>
</reference>
<comment type="caution">
    <text evidence="4">The sequence shown here is derived from an EMBL/GenBank/DDBJ whole genome shotgun (WGS) entry which is preliminary data.</text>
</comment>
<evidence type="ECO:0000313" key="4">
    <source>
        <dbReference type="EMBL" id="CAH0375235.1"/>
    </source>
</evidence>
<dbReference type="AlphaFoldDB" id="A0A8J2X1T5"/>
<organism evidence="4 5">
    <name type="scientific">Pelagomonas calceolata</name>
    <dbReference type="NCBI Taxonomy" id="35677"/>
    <lineage>
        <taxon>Eukaryota</taxon>
        <taxon>Sar</taxon>
        <taxon>Stramenopiles</taxon>
        <taxon>Ochrophyta</taxon>
        <taxon>Pelagophyceae</taxon>
        <taxon>Pelagomonadales</taxon>
        <taxon>Pelagomonadaceae</taxon>
        <taxon>Pelagomonas</taxon>
    </lineage>
</organism>
<evidence type="ECO:0000313" key="5">
    <source>
        <dbReference type="Proteomes" id="UP000789595"/>
    </source>
</evidence>
<dbReference type="InterPro" id="IPR013083">
    <property type="entry name" value="Znf_RING/FYVE/PHD"/>
</dbReference>
<sequence>MRNTEHCSGGIAWPARDLYLADDGECPACRRTFDGVEPTTALVCCATAICRTCLQDCLRRAQSDSRFTCPLCREDFVNDPVVCRERLEAHVEADSPFAIEMLACMHQQGRLGLAKDSREAARLFRRAAKLGKPRANVRLGLLKLEGCRGVRRDPAGALAAFLNAAKQGDAYGQYLAGRLLLDDGDARRAIALWEAAADQGLGAAAAALGAIHDRGEGVPRNLATAAIWYSEAADGGDEIAAERLEELRAETRDIFKGMRFV</sequence>
<proteinExistence type="inferred from homology"/>
<dbReference type="PROSITE" id="PS50089">
    <property type="entry name" value="ZF_RING_2"/>
    <property type="match status" value="1"/>
</dbReference>
<keyword evidence="2" id="KW-0863">Zinc-finger</keyword>
<dbReference type="SUPFAM" id="SSF81901">
    <property type="entry name" value="HCP-like"/>
    <property type="match status" value="1"/>
</dbReference>
<dbReference type="SUPFAM" id="SSF57850">
    <property type="entry name" value="RING/U-box"/>
    <property type="match status" value="1"/>
</dbReference>
<dbReference type="Gene3D" id="1.25.40.10">
    <property type="entry name" value="Tetratricopeptide repeat domain"/>
    <property type="match status" value="1"/>
</dbReference>
<keyword evidence="2" id="KW-0479">Metal-binding</keyword>
<dbReference type="InterPro" id="IPR006597">
    <property type="entry name" value="Sel1-like"/>
</dbReference>
<feature type="domain" description="RING-type" evidence="3">
    <location>
        <begin position="26"/>
        <end position="73"/>
    </location>
</feature>